<keyword evidence="1" id="KW-0732">Signal</keyword>
<proteinExistence type="predicted"/>
<dbReference type="AlphaFoldDB" id="A0A0E9WMN8"/>
<reference evidence="2" key="2">
    <citation type="journal article" date="2015" name="Fish Shellfish Immunol.">
        <title>Early steps in the European eel (Anguilla anguilla)-Vibrio vulnificus interaction in the gills: Role of the RtxA13 toxin.</title>
        <authorList>
            <person name="Callol A."/>
            <person name="Pajuelo D."/>
            <person name="Ebbesson L."/>
            <person name="Teles M."/>
            <person name="MacKenzie S."/>
            <person name="Amaro C."/>
        </authorList>
    </citation>
    <scope>NUCLEOTIDE SEQUENCE</scope>
</reference>
<reference evidence="2" key="1">
    <citation type="submission" date="2014-11" db="EMBL/GenBank/DDBJ databases">
        <authorList>
            <person name="Amaro Gonzalez C."/>
        </authorList>
    </citation>
    <scope>NUCLEOTIDE SEQUENCE</scope>
</reference>
<feature type="chain" id="PRO_5002434673" description="Secreted protein" evidence="1">
    <location>
        <begin position="25"/>
        <end position="97"/>
    </location>
</feature>
<organism evidence="2">
    <name type="scientific">Anguilla anguilla</name>
    <name type="common">European freshwater eel</name>
    <name type="synonym">Muraena anguilla</name>
    <dbReference type="NCBI Taxonomy" id="7936"/>
    <lineage>
        <taxon>Eukaryota</taxon>
        <taxon>Metazoa</taxon>
        <taxon>Chordata</taxon>
        <taxon>Craniata</taxon>
        <taxon>Vertebrata</taxon>
        <taxon>Euteleostomi</taxon>
        <taxon>Actinopterygii</taxon>
        <taxon>Neopterygii</taxon>
        <taxon>Teleostei</taxon>
        <taxon>Anguilliformes</taxon>
        <taxon>Anguillidae</taxon>
        <taxon>Anguilla</taxon>
    </lineage>
</organism>
<sequence length="97" mass="10844">MHSVCLTQPFFNLLFCAFSLTMCCIPFDKIEMLLLNLDNWSTLRVGAATPTMPYCSGSHDLGQPAPACVRLFIQLVRTVGSMSYNPTDCVRFPVSYK</sequence>
<dbReference type="EMBL" id="GBXM01016908">
    <property type="protein sequence ID" value="JAH91669.1"/>
    <property type="molecule type" value="Transcribed_RNA"/>
</dbReference>
<evidence type="ECO:0000256" key="1">
    <source>
        <dbReference type="SAM" id="SignalP"/>
    </source>
</evidence>
<evidence type="ECO:0008006" key="3">
    <source>
        <dbReference type="Google" id="ProtNLM"/>
    </source>
</evidence>
<accession>A0A0E9WMN8</accession>
<feature type="signal peptide" evidence="1">
    <location>
        <begin position="1"/>
        <end position="24"/>
    </location>
</feature>
<protein>
    <recommendedName>
        <fullName evidence="3">Secreted protein</fullName>
    </recommendedName>
</protein>
<evidence type="ECO:0000313" key="2">
    <source>
        <dbReference type="EMBL" id="JAH91669.1"/>
    </source>
</evidence>
<name>A0A0E9WMN8_ANGAN</name>